<dbReference type="GO" id="GO:0035999">
    <property type="term" value="P:tetrahydrofolate interconversion"/>
    <property type="evidence" value="ECO:0007669"/>
    <property type="project" value="TreeGrafter"/>
</dbReference>
<sequence length="202" mass="23648">MNKKQLRTVLRRARRALSPPRRRHAAEGLRRVALAHNLLLSCRRIGFYSPTHEEINLMPLLNHALWLGKACFLPIVPQRFQRRLGFSQLTSLPRWYLNRYGIHEHWTPRPVRAWQLDLLFVPLVGFDEACHRLGMGGGFYDASLAYLRRRKVWRKPLLVGVGYECQKADEIPSDPWDMHLDAVITERRIYWAKKKGQTCVTG</sequence>
<protein>
    <recommendedName>
        <fullName evidence="5">5-formyltetrahydrofolate cyclo-ligase</fullName>
        <ecNumber evidence="5">6.3.3.2</ecNumber>
    </recommendedName>
</protein>
<dbReference type="Proteomes" id="UP000015559">
    <property type="component" value="Chromosome"/>
</dbReference>
<dbReference type="InterPro" id="IPR002698">
    <property type="entry name" value="FTHF_cligase"/>
</dbReference>
<dbReference type="Pfam" id="PF01812">
    <property type="entry name" value="5-FTHF_cyc-lig"/>
    <property type="match status" value="1"/>
</dbReference>
<comment type="cofactor">
    <cofactor evidence="5">
        <name>Mg(2+)</name>
        <dbReference type="ChEBI" id="CHEBI:18420"/>
    </cofactor>
</comment>
<keyword evidence="6" id="KW-0436">Ligase</keyword>
<dbReference type="OrthoDB" id="9801938at2"/>
<evidence type="ECO:0000256" key="4">
    <source>
        <dbReference type="PIRSR" id="PIRSR006806-1"/>
    </source>
</evidence>
<dbReference type="NCBIfam" id="TIGR02727">
    <property type="entry name" value="MTHFS_bact"/>
    <property type="match status" value="1"/>
</dbReference>
<dbReference type="EC" id="6.3.3.2" evidence="5"/>
<dbReference type="GO" id="GO:0005524">
    <property type="term" value="F:ATP binding"/>
    <property type="evidence" value="ECO:0007669"/>
    <property type="project" value="UniProtKB-KW"/>
</dbReference>
<dbReference type="eggNOG" id="COG0212">
    <property type="taxonomic scope" value="Bacteria"/>
</dbReference>
<dbReference type="GO" id="GO:0030272">
    <property type="term" value="F:5-formyltetrahydrofolate cyclo-ligase activity"/>
    <property type="evidence" value="ECO:0007669"/>
    <property type="project" value="UniProtKB-EC"/>
</dbReference>
<keyword evidence="5" id="KW-0460">Magnesium</keyword>
<keyword evidence="7" id="KW-1185">Reference proteome</keyword>
<dbReference type="Gene3D" id="3.40.50.10420">
    <property type="entry name" value="NagB/RpiA/CoA transferase-like"/>
    <property type="match status" value="1"/>
</dbReference>
<proteinExistence type="inferred from homology"/>
<reference evidence="6 7" key="1">
    <citation type="journal article" date="2012" name="Appl. Environ. Microbiol.">
        <title>Draft genome sequence of a psychrotolerant sulfur-oxidizing bacterium, Sulfuricella denitrificans skB26, and proteomic insights into cold adaptation.</title>
        <authorList>
            <person name="Watanabe T."/>
            <person name="Kojima H."/>
            <person name="Fukui M."/>
        </authorList>
    </citation>
    <scope>NUCLEOTIDE SEQUENCE [LARGE SCALE GENOMIC DNA]</scope>
    <source>
        <strain evidence="7">skB26</strain>
    </source>
</reference>
<evidence type="ECO:0000313" key="6">
    <source>
        <dbReference type="EMBL" id="BAN36656.1"/>
    </source>
</evidence>
<dbReference type="EMBL" id="AP013066">
    <property type="protein sequence ID" value="BAN36656.1"/>
    <property type="molecule type" value="Genomic_DNA"/>
</dbReference>
<dbReference type="PIRSF" id="PIRSF006806">
    <property type="entry name" value="FTHF_cligase"/>
    <property type="match status" value="1"/>
</dbReference>
<dbReference type="HOGENOM" id="CLU_066245_0_0_4"/>
<dbReference type="KEGG" id="sdr:SCD_n02857"/>
<accession>S6AJW4</accession>
<feature type="binding site" evidence="4">
    <location>
        <begin position="3"/>
        <end position="7"/>
    </location>
    <ligand>
        <name>ATP</name>
        <dbReference type="ChEBI" id="CHEBI:30616"/>
    </ligand>
</feature>
<dbReference type="STRING" id="1163617.SCD_n02857"/>
<evidence type="ECO:0000256" key="5">
    <source>
        <dbReference type="RuleBase" id="RU361279"/>
    </source>
</evidence>
<dbReference type="RefSeq" id="WP_009207383.1">
    <property type="nucleotide sequence ID" value="NC_022357.1"/>
</dbReference>
<keyword evidence="5" id="KW-0479">Metal-binding</keyword>
<name>S6AJW4_SULDS</name>
<dbReference type="InterPro" id="IPR024185">
    <property type="entry name" value="FTHF_cligase-like_sf"/>
</dbReference>
<evidence type="ECO:0000313" key="7">
    <source>
        <dbReference type="Proteomes" id="UP000015559"/>
    </source>
</evidence>
<dbReference type="GO" id="GO:0046872">
    <property type="term" value="F:metal ion binding"/>
    <property type="evidence" value="ECO:0007669"/>
    <property type="project" value="UniProtKB-KW"/>
</dbReference>
<dbReference type="GO" id="GO:0009396">
    <property type="term" value="P:folic acid-containing compound biosynthetic process"/>
    <property type="evidence" value="ECO:0007669"/>
    <property type="project" value="TreeGrafter"/>
</dbReference>
<keyword evidence="3 4" id="KW-0067">ATP-binding</keyword>
<feature type="binding site" evidence="4">
    <location>
        <begin position="132"/>
        <end position="140"/>
    </location>
    <ligand>
        <name>ATP</name>
        <dbReference type="ChEBI" id="CHEBI:30616"/>
    </ligand>
</feature>
<comment type="similarity">
    <text evidence="1 5">Belongs to the 5-formyltetrahydrofolate cyclo-ligase family.</text>
</comment>
<keyword evidence="2 4" id="KW-0547">Nucleotide-binding</keyword>
<dbReference type="PANTHER" id="PTHR23407">
    <property type="entry name" value="ATPASE INHIBITOR/5-FORMYLTETRAHYDROFOLATE CYCLO-LIGASE"/>
    <property type="match status" value="1"/>
</dbReference>
<feature type="binding site" evidence="4">
    <location>
        <position position="54"/>
    </location>
    <ligand>
        <name>substrate</name>
    </ligand>
</feature>
<evidence type="ECO:0000256" key="3">
    <source>
        <dbReference type="ARBA" id="ARBA00022840"/>
    </source>
</evidence>
<dbReference type="InterPro" id="IPR037171">
    <property type="entry name" value="NagB/RpiA_transferase-like"/>
</dbReference>
<comment type="catalytic activity">
    <reaction evidence="5">
        <text>(6S)-5-formyl-5,6,7,8-tetrahydrofolate + ATP = (6R)-5,10-methenyltetrahydrofolate + ADP + phosphate</text>
        <dbReference type="Rhea" id="RHEA:10488"/>
        <dbReference type="ChEBI" id="CHEBI:30616"/>
        <dbReference type="ChEBI" id="CHEBI:43474"/>
        <dbReference type="ChEBI" id="CHEBI:57455"/>
        <dbReference type="ChEBI" id="CHEBI:57457"/>
        <dbReference type="ChEBI" id="CHEBI:456216"/>
        <dbReference type="EC" id="6.3.3.2"/>
    </reaction>
</comment>
<evidence type="ECO:0000256" key="1">
    <source>
        <dbReference type="ARBA" id="ARBA00010638"/>
    </source>
</evidence>
<gene>
    <name evidence="6" type="ORF">SCD_n02857</name>
</gene>
<dbReference type="AlphaFoldDB" id="S6AJW4"/>
<dbReference type="SUPFAM" id="SSF100950">
    <property type="entry name" value="NagB/RpiA/CoA transferase-like"/>
    <property type="match status" value="1"/>
</dbReference>
<dbReference type="PANTHER" id="PTHR23407:SF1">
    <property type="entry name" value="5-FORMYLTETRAHYDROFOLATE CYCLO-LIGASE"/>
    <property type="match status" value="1"/>
</dbReference>
<organism evidence="6 7">
    <name type="scientific">Sulfuricella denitrificans (strain DSM 22764 / NBRC 105220 / skB26)</name>
    <dbReference type="NCBI Taxonomy" id="1163617"/>
    <lineage>
        <taxon>Bacteria</taxon>
        <taxon>Pseudomonadati</taxon>
        <taxon>Pseudomonadota</taxon>
        <taxon>Betaproteobacteria</taxon>
        <taxon>Nitrosomonadales</taxon>
        <taxon>Sulfuricellaceae</taxon>
        <taxon>Sulfuricella</taxon>
    </lineage>
</organism>
<evidence type="ECO:0000256" key="2">
    <source>
        <dbReference type="ARBA" id="ARBA00022741"/>
    </source>
</evidence>